<dbReference type="GO" id="GO:0000026">
    <property type="term" value="F:alpha-1,2-mannosyltransferase activity"/>
    <property type="evidence" value="ECO:0007669"/>
    <property type="project" value="TreeGrafter"/>
</dbReference>
<feature type="transmembrane region" description="Helical" evidence="8">
    <location>
        <begin position="232"/>
        <end position="253"/>
    </location>
</feature>
<feature type="transmembrane region" description="Helical" evidence="8">
    <location>
        <begin position="505"/>
        <end position="524"/>
    </location>
</feature>
<accession>A0A0G4HG58</accession>
<feature type="transmembrane region" description="Helical" evidence="8">
    <location>
        <begin position="206"/>
        <end position="225"/>
    </location>
</feature>
<gene>
    <name evidence="10" type="ORF">Cvel_6741</name>
</gene>
<evidence type="ECO:0000256" key="5">
    <source>
        <dbReference type="ARBA" id="ARBA00022824"/>
    </source>
</evidence>
<evidence type="ECO:0000256" key="7">
    <source>
        <dbReference type="ARBA" id="ARBA00023136"/>
    </source>
</evidence>
<feature type="transmembrane region" description="Helical" evidence="8">
    <location>
        <begin position="390"/>
        <end position="411"/>
    </location>
</feature>
<organism evidence="10">
    <name type="scientific">Chromera velia CCMP2878</name>
    <dbReference type="NCBI Taxonomy" id="1169474"/>
    <lineage>
        <taxon>Eukaryota</taxon>
        <taxon>Sar</taxon>
        <taxon>Alveolata</taxon>
        <taxon>Colpodellida</taxon>
        <taxon>Chromeraceae</taxon>
        <taxon>Chromera</taxon>
    </lineage>
</organism>
<dbReference type="PhylomeDB" id="A0A0G4HG58"/>
<comment type="similarity">
    <text evidence="8">Belongs to the glycosyltransferase 22 family.</text>
</comment>
<name>A0A0G4HG58_9ALVE</name>
<evidence type="ECO:0000256" key="9">
    <source>
        <dbReference type="SAM" id="MobiDB-lite"/>
    </source>
</evidence>
<feature type="transmembrane region" description="Helical" evidence="8">
    <location>
        <begin position="303"/>
        <end position="321"/>
    </location>
</feature>
<feature type="compositionally biased region" description="Low complexity" evidence="9">
    <location>
        <begin position="444"/>
        <end position="456"/>
    </location>
</feature>
<dbReference type="InterPro" id="IPR005599">
    <property type="entry name" value="GPI_mannosylTrfase"/>
</dbReference>
<keyword evidence="3" id="KW-0808">Transferase</keyword>
<feature type="transmembrane region" description="Helical" evidence="8">
    <location>
        <begin position="365"/>
        <end position="384"/>
    </location>
</feature>
<dbReference type="VEuPathDB" id="CryptoDB:Cvel_6741"/>
<dbReference type="PANTHER" id="PTHR22760:SF4">
    <property type="entry name" value="GPI MANNOSYLTRANSFERASE 3"/>
    <property type="match status" value="1"/>
</dbReference>
<sequence length="765" mass="85527">MRQTRLQKATAFARLIYDNTPLFGRLLCFRLLNALTIRTYFNPDEHWQSLEVAHRLVFGQGYLTWEWEPCVALRSFLHPLVFAFLYWLLSFVETLLRPLPGLFGWLVAYSPRFSFFVLCRTYSNSLETAFSTSALCLWTRALVVEGGCVFERGAREKKLDARGKAGTRPGRRGKESREKWEGNALLLFGALSLAALAVLLRPTAAIFWAVICGSHLLGLCVRVWKHRAVGELVGFVGICGVVGVSALSLNFTIDYFVYRSVWGEQLEKAPFPLWNFLKFNALFDGGKFYGTHPGYWYLTEGLGLVYLSFYPLLAIGVFSFLRGYQATTETSSTDTTSPAPHSTISSSFPSGSSGTSLEDRNRRGVPFSFLLGAGVSVFFLSLASHKEFRFLLPFLPLSMFFVAEALMLLGFPPYDSTGSTPASSTCPSAPLSGKERHEEVIHYPSGSPSSSSSSSSAGVRTRAMLLREERESEKQREGSQEEIGAERKEANLSCPHRFFRKRRRAVWVTVVFIQALAAFFFALVHQKGPEQVLAFLRGHIASKVLTAGVRRDSARLSETHEEGLNSFVSVFFLTPCHATPFHSHLHIATGDVTISLGLLDCSPHIIDSSFEVNWRDRIIPALPSSLDMLFPPEVEESKQMGARVTEFSSNRAEERLSTRERTVEDAKGQGEKSPFECLRQRFQTPPWPPWPGTVSSLDALPSPAGLPSLLVTWASLDPLIASWLDTRGYMKIHSVLDGIWNEGPFGEVELFPRFSVWERTRAEQA</sequence>
<feature type="region of interest" description="Disordered" evidence="9">
    <location>
        <begin position="419"/>
        <end position="487"/>
    </location>
</feature>
<feature type="region of interest" description="Disordered" evidence="9">
    <location>
        <begin position="329"/>
        <end position="359"/>
    </location>
</feature>
<feature type="compositionally biased region" description="Low complexity" evidence="9">
    <location>
        <begin position="419"/>
        <end position="432"/>
    </location>
</feature>
<evidence type="ECO:0000256" key="8">
    <source>
        <dbReference type="RuleBase" id="RU363075"/>
    </source>
</evidence>
<keyword evidence="5 8" id="KW-0256">Endoplasmic reticulum</keyword>
<feature type="region of interest" description="Disordered" evidence="9">
    <location>
        <begin position="640"/>
        <end position="670"/>
    </location>
</feature>
<protein>
    <recommendedName>
        <fullName evidence="8">Mannosyltransferase</fullName>
        <ecNumber evidence="8">2.4.1.-</ecNumber>
    </recommendedName>
</protein>
<keyword evidence="4 8" id="KW-0812">Transmembrane</keyword>
<dbReference type="AlphaFoldDB" id="A0A0G4HG58"/>
<dbReference type="GO" id="GO:0005789">
    <property type="term" value="C:endoplasmic reticulum membrane"/>
    <property type="evidence" value="ECO:0007669"/>
    <property type="project" value="UniProtKB-SubCell"/>
</dbReference>
<feature type="compositionally biased region" description="Basic and acidic residues" evidence="9">
    <location>
        <begin position="465"/>
        <end position="487"/>
    </location>
</feature>
<feature type="transmembrane region" description="Helical" evidence="8">
    <location>
        <begin position="102"/>
        <end position="119"/>
    </location>
</feature>
<dbReference type="EC" id="2.4.1.-" evidence="8"/>
<dbReference type="PANTHER" id="PTHR22760">
    <property type="entry name" value="GLYCOSYLTRANSFERASE"/>
    <property type="match status" value="1"/>
</dbReference>
<dbReference type="EMBL" id="CDMZ01002608">
    <property type="protein sequence ID" value="CEM43091.1"/>
    <property type="molecule type" value="Genomic_DNA"/>
</dbReference>
<feature type="compositionally biased region" description="Basic and acidic residues" evidence="9">
    <location>
        <begin position="651"/>
        <end position="670"/>
    </location>
</feature>
<comment type="subcellular location">
    <subcellularLocation>
        <location evidence="1 8">Endoplasmic reticulum membrane</location>
        <topology evidence="1 8">Multi-pass membrane protein</topology>
    </subcellularLocation>
</comment>
<feature type="compositionally biased region" description="Low complexity" evidence="9">
    <location>
        <begin position="329"/>
        <end position="356"/>
    </location>
</feature>
<feature type="transmembrane region" description="Helical" evidence="8">
    <location>
        <begin position="76"/>
        <end position="96"/>
    </location>
</feature>
<feature type="transmembrane region" description="Helical" evidence="8">
    <location>
        <begin position="180"/>
        <end position="200"/>
    </location>
</feature>
<keyword evidence="2 8" id="KW-0328">Glycosyltransferase</keyword>
<evidence type="ECO:0000256" key="4">
    <source>
        <dbReference type="ARBA" id="ARBA00022692"/>
    </source>
</evidence>
<dbReference type="Pfam" id="PF03901">
    <property type="entry name" value="Glyco_transf_22"/>
    <property type="match status" value="2"/>
</dbReference>
<evidence type="ECO:0000256" key="1">
    <source>
        <dbReference type="ARBA" id="ARBA00004477"/>
    </source>
</evidence>
<reference evidence="10" key="1">
    <citation type="submission" date="2014-11" db="EMBL/GenBank/DDBJ databases">
        <authorList>
            <person name="Otto D Thomas"/>
            <person name="Naeem Raeece"/>
        </authorList>
    </citation>
    <scope>NUCLEOTIDE SEQUENCE</scope>
</reference>
<evidence type="ECO:0000256" key="3">
    <source>
        <dbReference type="ARBA" id="ARBA00022679"/>
    </source>
</evidence>
<proteinExistence type="inferred from homology"/>
<keyword evidence="6 8" id="KW-1133">Transmembrane helix</keyword>
<keyword evidence="7 8" id="KW-0472">Membrane</keyword>
<evidence type="ECO:0000256" key="2">
    <source>
        <dbReference type="ARBA" id="ARBA00022676"/>
    </source>
</evidence>
<evidence type="ECO:0000313" key="10">
    <source>
        <dbReference type="EMBL" id="CEM43091.1"/>
    </source>
</evidence>
<evidence type="ECO:0000256" key="6">
    <source>
        <dbReference type="ARBA" id="ARBA00022989"/>
    </source>
</evidence>
<dbReference type="GO" id="GO:0006506">
    <property type="term" value="P:GPI anchor biosynthetic process"/>
    <property type="evidence" value="ECO:0007669"/>
    <property type="project" value="TreeGrafter"/>
</dbReference>